<dbReference type="RefSeq" id="WP_157171311.1">
    <property type="nucleotide sequence ID" value="NZ_CAWPHS010000031.1"/>
</dbReference>
<evidence type="ECO:0000313" key="2">
    <source>
        <dbReference type="Proteomes" id="UP000523447"/>
    </source>
</evidence>
<gene>
    <name evidence="1" type="ORF">HGA07_25265</name>
</gene>
<organism evidence="1 2">
    <name type="scientific">Nocardia veterana</name>
    <dbReference type="NCBI Taxonomy" id="132249"/>
    <lineage>
        <taxon>Bacteria</taxon>
        <taxon>Bacillati</taxon>
        <taxon>Actinomycetota</taxon>
        <taxon>Actinomycetes</taxon>
        <taxon>Mycobacteriales</taxon>
        <taxon>Nocardiaceae</taxon>
        <taxon>Nocardia</taxon>
    </lineage>
</organism>
<dbReference type="EMBL" id="JAAXPE010000037">
    <property type="protein sequence ID" value="NKY88914.1"/>
    <property type="molecule type" value="Genomic_DNA"/>
</dbReference>
<protein>
    <submittedName>
        <fullName evidence="1">Uncharacterized protein</fullName>
    </submittedName>
</protein>
<proteinExistence type="predicted"/>
<reference evidence="1 2" key="1">
    <citation type="submission" date="2020-04" db="EMBL/GenBank/DDBJ databases">
        <title>MicrobeNet Type strains.</title>
        <authorList>
            <person name="Nicholson A.C."/>
        </authorList>
    </citation>
    <scope>NUCLEOTIDE SEQUENCE [LARGE SCALE GENOMIC DNA]</scope>
    <source>
        <strain evidence="1 2">DSM 44445</strain>
    </source>
</reference>
<dbReference type="Proteomes" id="UP000523447">
    <property type="component" value="Unassembled WGS sequence"/>
</dbReference>
<accession>A0A7X6M264</accession>
<sequence>MKFARGLLVDAGRTDAASLLVQHYTRSGDPTGIASDCSWCGALQGNFHVRSEARERLAYGCGLEALEVLADGSCTRAEWIELDDDPGGGLLTY</sequence>
<comment type="caution">
    <text evidence="1">The sequence shown here is derived from an EMBL/GenBank/DDBJ whole genome shotgun (WGS) entry which is preliminary data.</text>
</comment>
<evidence type="ECO:0000313" key="1">
    <source>
        <dbReference type="EMBL" id="NKY88914.1"/>
    </source>
</evidence>
<keyword evidence="2" id="KW-1185">Reference proteome</keyword>
<dbReference type="AlphaFoldDB" id="A0A7X6M264"/>
<name>A0A7X6M264_9NOCA</name>